<protein>
    <submittedName>
        <fullName evidence="1">Uncharacterized protein</fullName>
    </submittedName>
</protein>
<gene>
    <name evidence="1" type="ORF">FIBSPDRAFT_1039069</name>
</gene>
<dbReference type="AlphaFoldDB" id="A0A166S647"/>
<sequence>MIVDTHQSCIRLVVRQIAIPQQTSYHKYGGYPQVTRSISFLKKIIKVTNEAILRSGPTKHIPAVQEFKNAAEGDAAVVSDINIVPNFETLLSLLDRTLSEGPPFHID</sequence>
<dbReference type="OrthoDB" id="5973539at2759"/>
<reference evidence="1 2" key="1">
    <citation type="journal article" date="2016" name="Mol. Biol. Evol.">
        <title>Comparative Genomics of Early-Diverging Mushroom-Forming Fungi Provides Insights into the Origins of Lignocellulose Decay Capabilities.</title>
        <authorList>
            <person name="Nagy L.G."/>
            <person name="Riley R."/>
            <person name="Tritt A."/>
            <person name="Adam C."/>
            <person name="Daum C."/>
            <person name="Floudas D."/>
            <person name="Sun H."/>
            <person name="Yadav J.S."/>
            <person name="Pangilinan J."/>
            <person name="Larsson K.H."/>
            <person name="Matsuura K."/>
            <person name="Barry K."/>
            <person name="Labutti K."/>
            <person name="Kuo R."/>
            <person name="Ohm R.A."/>
            <person name="Bhattacharya S.S."/>
            <person name="Shirouzu T."/>
            <person name="Yoshinaga Y."/>
            <person name="Martin F.M."/>
            <person name="Grigoriev I.V."/>
            <person name="Hibbett D.S."/>
        </authorList>
    </citation>
    <scope>NUCLEOTIDE SEQUENCE [LARGE SCALE GENOMIC DNA]</scope>
    <source>
        <strain evidence="1 2">CBS 109695</strain>
    </source>
</reference>
<name>A0A166S647_9AGAM</name>
<evidence type="ECO:0000313" key="1">
    <source>
        <dbReference type="EMBL" id="KZP29055.1"/>
    </source>
</evidence>
<dbReference type="Proteomes" id="UP000076532">
    <property type="component" value="Unassembled WGS sequence"/>
</dbReference>
<dbReference type="EMBL" id="KV417500">
    <property type="protein sequence ID" value="KZP29055.1"/>
    <property type="molecule type" value="Genomic_DNA"/>
</dbReference>
<organism evidence="1 2">
    <name type="scientific">Athelia psychrophila</name>
    <dbReference type="NCBI Taxonomy" id="1759441"/>
    <lineage>
        <taxon>Eukaryota</taxon>
        <taxon>Fungi</taxon>
        <taxon>Dikarya</taxon>
        <taxon>Basidiomycota</taxon>
        <taxon>Agaricomycotina</taxon>
        <taxon>Agaricomycetes</taxon>
        <taxon>Agaricomycetidae</taxon>
        <taxon>Atheliales</taxon>
        <taxon>Atheliaceae</taxon>
        <taxon>Athelia</taxon>
    </lineage>
</organism>
<evidence type="ECO:0000313" key="2">
    <source>
        <dbReference type="Proteomes" id="UP000076532"/>
    </source>
</evidence>
<proteinExistence type="predicted"/>
<accession>A0A166S647</accession>
<keyword evidence="2" id="KW-1185">Reference proteome</keyword>